<dbReference type="SFLD" id="SFLDS00003">
    <property type="entry name" value="Haloacid_Dehalogenase"/>
    <property type="match status" value="1"/>
</dbReference>
<dbReference type="Gene3D" id="3.40.50.1000">
    <property type="entry name" value="HAD superfamily/HAD-like"/>
    <property type="match status" value="1"/>
</dbReference>
<dbReference type="SFLD" id="SFLDG01129">
    <property type="entry name" value="C1.5:_HAD__Beta-PGM__Phosphata"/>
    <property type="match status" value="1"/>
</dbReference>
<comment type="caution">
    <text evidence="1">The sequence shown here is derived from an EMBL/GenBank/DDBJ whole genome shotgun (WGS) entry which is preliminary data.</text>
</comment>
<accession>A0A5C4ULK2</accession>
<protein>
    <submittedName>
        <fullName evidence="1">HAD family phosphatase</fullName>
    </submittedName>
</protein>
<reference evidence="1 2" key="1">
    <citation type="submission" date="2019-06" db="EMBL/GenBank/DDBJ databases">
        <title>Draft genome of Streptomyces sedi sp. JCM16909.</title>
        <authorList>
            <person name="Klykleung N."/>
            <person name="Tanasupawat S."/>
            <person name="Kudo T."/>
            <person name="Yuki M."/>
            <person name="Ohkuma M."/>
        </authorList>
    </citation>
    <scope>NUCLEOTIDE SEQUENCE [LARGE SCALE GENOMIC DNA]</scope>
    <source>
        <strain evidence="1 2">JCM 16909</strain>
    </source>
</reference>
<dbReference type="SUPFAM" id="SSF56784">
    <property type="entry name" value="HAD-like"/>
    <property type="match status" value="1"/>
</dbReference>
<gene>
    <name evidence="1" type="ORF">FH715_27330</name>
</gene>
<dbReference type="InterPro" id="IPR023214">
    <property type="entry name" value="HAD_sf"/>
</dbReference>
<dbReference type="InterPro" id="IPR006439">
    <property type="entry name" value="HAD-SF_hydro_IA"/>
</dbReference>
<dbReference type="InterPro" id="IPR023198">
    <property type="entry name" value="PGP-like_dom2"/>
</dbReference>
<organism evidence="1 2">
    <name type="scientific">Streptomyces sedi</name>
    <dbReference type="NCBI Taxonomy" id="555059"/>
    <lineage>
        <taxon>Bacteria</taxon>
        <taxon>Bacillati</taxon>
        <taxon>Actinomycetota</taxon>
        <taxon>Actinomycetes</taxon>
        <taxon>Kitasatosporales</taxon>
        <taxon>Streptomycetaceae</taxon>
        <taxon>Streptomyces</taxon>
    </lineage>
</organism>
<evidence type="ECO:0000313" key="2">
    <source>
        <dbReference type="Proteomes" id="UP000311713"/>
    </source>
</evidence>
<sequence length="225" mass="24413">MSRARHSTGSCVPTIDKQVEALVLDFDGTLADTRREHENALRTALDPYGVALAPAWYRRHIGLSIHDLLAMLPGGQVLPRDEIVQRSRAHLLASVHTITPVPCVVELLRRARRAGLPCAVASGASQLLVSPGLDALGLRDAFTTVVTREDVTHGKPNPELFLTAARRLDVKPEHCLAVDDAPDGIASARAAGMRVITVIDGHLTTVHEEATTARRRRPRGARCPY</sequence>
<dbReference type="AlphaFoldDB" id="A0A5C4ULK2"/>
<dbReference type="EMBL" id="VDGT01000034">
    <property type="protein sequence ID" value="TNM24544.1"/>
    <property type="molecule type" value="Genomic_DNA"/>
</dbReference>
<dbReference type="InterPro" id="IPR036412">
    <property type="entry name" value="HAD-like_sf"/>
</dbReference>
<dbReference type="SFLD" id="SFLDG01135">
    <property type="entry name" value="C1.5.6:_HAD__Beta-PGM__Phospha"/>
    <property type="match status" value="1"/>
</dbReference>
<dbReference type="Proteomes" id="UP000311713">
    <property type="component" value="Unassembled WGS sequence"/>
</dbReference>
<dbReference type="PRINTS" id="PR00413">
    <property type="entry name" value="HADHALOGNASE"/>
</dbReference>
<dbReference type="PANTHER" id="PTHR43481">
    <property type="entry name" value="FRUCTOSE-1-PHOSPHATE PHOSPHATASE"/>
    <property type="match status" value="1"/>
</dbReference>
<dbReference type="PANTHER" id="PTHR43481:SF4">
    <property type="entry name" value="GLYCEROL-1-PHOSPHATE PHOSPHOHYDROLASE 1-RELATED"/>
    <property type="match status" value="1"/>
</dbReference>
<evidence type="ECO:0000313" key="1">
    <source>
        <dbReference type="EMBL" id="TNM24544.1"/>
    </source>
</evidence>
<proteinExistence type="predicted"/>
<dbReference type="NCBIfam" id="TIGR01509">
    <property type="entry name" value="HAD-SF-IA-v3"/>
    <property type="match status" value="1"/>
</dbReference>
<dbReference type="GO" id="GO:0050308">
    <property type="term" value="F:sugar-phosphatase activity"/>
    <property type="evidence" value="ECO:0007669"/>
    <property type="project" value="TreeGrafter"/>
</dbReference>
<keyword evidence="2" id="KW-1185">Reference proteome</keyword>
<dbReference type="RefSeq" id="WP_139650085.1">
    <property type="nucleotide sequence ID" value="NZ_BAAAZS010000078.1"/>
</dbReference>
<name>A0A5C4ULK2_9ACTN</name>
<dbReference type="Pfam" id="PF00702">
    <property type="entry name" value="Hydrolase"/>
    <property type="match status" value="1"/>
</dbReference>
<dbReference type="InterPro" id="IPR051806">
    <property type="entry name" value="HAD-like_SPP"/>
</dbReference>
<dbReference type="OrthoDB" id="9812856at2"/>
<dbReference type="Gene3D" id="1.10.150.240">
    <property type="entry name" value="Putative phosphatase, domain 2"/>
    <property type="match status" value="1"/>
</dbReference>